<evidence type="ECO:0000259" key="3">
    <source>
        <dbReference type="Pfam" id="PF15456"/>
    </source>
</evidence>
<keyword evidence="1" id="KW-0175">Coiled coil</keyword>
<evidence type="ECO:0000313" key="5">
    <source>
        <dbReference type="Proteomes" id="UP000803844"/>
    </source>
</evidence>
<feature type="coiled-coil region" evidence="1">
    <location>
        <begin position="336"/>
        <end position="370"/>
    </location>
</feature>
<gene>
    <name evidence="4" type="ORF">M406DRAFT_334427</name>
</gene>
<reference evidence="4" key="1">
    <citation type="journal article" date="2020" name="Phytopathology">
        <title>Genome sequence of the chestnut blight fungus Cryphonectria parasitica EP155: A fundamental resource for an archetypical invasive plant pathogen.</title>
        <authorList>
            <person name="Crouch J.A."/>
            <person name="Dawe A."/>
            <person name="Aerts A."/>
            <person name="Barry K."/>
            <person name="Churchill A.C.L."/>
            <person name="Grimwood J."/>
            <person name="Hillman B."/>
            <person name="Milgroom M.G."/>
            <person name="Pangilinan J."/>
            <person name="Smith M."/>
            <person name="Salamov A."/>
            <person name="Schmutz J."/>
            <person name="Yadav J."/>
            <person name="Grigoriev I.V."/>
            <person name="Nuss D."/>
        </authorList>
    </citation>
    <scope>NUCLEOTIDE SEQUENCE</scope>
    <source>
        <strain evidence="4">EP155</strain>
    </source>
</reference>
<comment type="caution">
    <text evidence="4">The sequence shown here is derived from an EMBL/GenBank/DDBJ whole genome shotgun (WGS) entry which is preliminary data.</text>
</comment>
<feature type="region of interest" description="Disordered" evidence="2">
    <location>
        <begin position="536"/>
        <end position="586"/>
    </location>
</feature>
<accession>A0A9P4XTV8</accession>
<dbReference type="Proteomes" id="UP000803844">
    <property type="component" value="Unassembled WGS sequence"/>
</dbReference>
<protein>
    <recommendedName>
        <fullName evidence="3">Up-regulated during septation protein 1 domain-containing protein</fullName>
    </recommendedName>
</protein>
<feature type="compositionally biased region" description="Low complexity" evidence="2">
    <location>
        <begin position="567"/>
        <end position="581"/>
    </location>
</feature>
<dbReference type="EMBL" id="MU032352">
    <property type="protein sequence ID" value="KAF3760808.1"/>
    <property type="molecule type" value="Genomic_DNA"/>
</dbReference>
<proteinExistence type="predicted"/>
<dbReference type="OrthoDB" id="5429395at2759"/>
<dbReference type="GeneID" id="63838067"/>
<feature type="domain" description="Up-regulated during septation protein 1" evidence="3">
    <location>
        <begin position="257"/>
        <end position="373"/>
    </location>
</feature>
<name>A0A9P4XTV8_CRYP1</name>
<feature type="region of interest" description="Disordered" evidence="2">
    <location>
        <begin position="387"/>
        <end position="425"/>
    </location>
</feature>
<feature type="compositionally biased region" description="Low complexity" evidence="2">
    <location>
        <begin position="127"/>
        <end position="136"/>
    </location>
</feature>
<evidence type="ECO:0000256" key="1">
    <source>
        <dbReference type="SAM" id="Coils"/>
    </source>
</evidence>
<evidence type="ECO:0000256" key="2">
    <source>
        <dbReference type="SAM" id="MobiDB-lite"/>
    </source>
</evidence>
<dbReference type="AlphaFoldDB" id="A0A9P4XTV8"/>
<feature type="compositionally biased region" description="Polar residues" evidence="2">
    <location>
        <begin position="114"/>
        <end position="126"/>
    </location>
</feature>
<organism evidence="4 5">
    <name type="scientific">Cryphonectria parasitica (strain ATCC 38755 / EP155)</name>
    <dbReference type="NCBI Taxonomy" id="660469"/>
    <lineage>
        <taxon>Eukaryota</taxon>
        <taxon>Fungi</taxon>
        <taxon>Dikarya</taxon>
        <taxon>Ascomycota</taxon>
        <taxon>Pezizomycotina</taxon>
        <taxon>Sordariomycetes</taxon>
        <taxon>Sordariomycetidae</taxon>
        <taxon>Diaporthales</taxon>
        <taxon>Cryphonectriaceae</taxon>
        <taxon>Cryphonectria-Endothia species complex</taxon>
        <taxon>Cryphonectria</taxon>
    </lineage>
</organism>
<dbReference type="RefSeq" id="XP_040771787.1">
    <property type="nucleotide sequence ID" value="XM_040920938.1"/>
</dbReference>
<dbReference type="InterPro" id="IPR029191">
    <property type="entry name" value="Uds1"/>
</dbReference>
<dbReference type="Pfam" id="PF15456">
    <property type="entry name" value="Uds1"/>
    <property type="match status" value="1"/>
</dbReference>
<evidence type="ECO:0000313" key="4">
    <source>
        <dbReference type="EMBL" id="KAF3760808.1"/>
    </source>
</evidence>
<sequence length="605" mass="66026">MAHIASCIQPVPESDRLSISSYIIEQQASKPWVWRMAQSDSRKYQLFPREKQVAASPVQSLDPEQAFALAMGQGTDGSESKFGTGNLRLRIREHNLPLRRRKVSVPELGPMTTVHESSMDSRTWYSTTTPTTLPTPVSATHDPRRSPKPSKPITTNTLSETAKEQATDTINSDAVPLSAVEPRSASAANHRRNMSDSASVTGSIMDRGRPKKKSENGPRGGSSKKSKSAERLAFERLPKGWKVPDAMQMLDASETTALNRQALQQAERFEMLRKSDVDSLSRELRSLDERCEYLRRTYHSLRAGRRNLHSRICQYLRSPRTVKFSQESLLKQEEALAELDASIDDWVSKLEQAENRRTRVRQKLLEHVAAAVTIPIHGALAGAGRSPFTLDMKSPTAPADPSTPPRSPTKVAFTPRAGASSPSPCRVVAQVPSTIVEQPLVEEEAASAPTVGLGIDQAADEPATAGIRRSEVESIRIYAGDEVAALLADVEQQITSMSKATEANAALREKDAAAAAAARQNELASLTTQERKQLHRAQSHEAFRGGKPFTFSGNSTVAGPASAKELPTSVSPRTVPTTVTETKQEDPSHFILPSAVFDPKTATVH</sequence>
<feature type="region of interest" description="Disordered" evidence="2">
    <location>
        <begin position="111"/>
        <end position="230"/>
    </location>
</feature>
<keyword evidence="5" id="KW-1185">Reference proteome</keyword>